<reference evidence="1" key="1">
    <citation type="journal article" date="2014" name="Front. Microbiol.">
        <title>High frequency of phylogenetically diverse reductive dehalogenase-homologous genes in deep subseafloor sedimentary metagenomes.</title>
        <authorList>
            <person name="Kawai M."/>
            <person name="Futagami T."/>
            <person name="Toyoda A."/>
            <person name="Takaki Y."/>
            <person name="Nishi S."/>
            <person name="Hori S."/>
            <person name="Arai W."/>
            <person name="Tsubouchi T."/>
            <person name="Morono Y."/>
            <person name="Uchiyama I."/>
            <person name="Ito T."/>
            <person name="Fujiyama A."/>
            <person name="Inagaki F."/>
            <person name="Takami H."/>
        </authorList>
    </citation>
    <scope>NUCLEOTIDE SEQUENCE</scope>
    <source>
        <strain evidence="1">Expedition CK06-06</strain>
    </source>
</reference>
<accession>X1T835</accession>
<dbReference type="AlphaFoldDB" id="X1T835"/>
<evidence type="ECO:0000313" key="1">
    <source>
        <dbReference type="EMBL" id="GAJ01483.1"/>
    </source>
</evidence>
<protein>
    <submittedName>
        <fullName evidence="1">Uncharacterized protein</fullName>
    </submittedName>
</protein>
<dbReference type="EMBL" id="BARW01020014">
    <property type="protein sequence ID" value="GAJ01483.1"/>
    <property type="molecule type" value="Genomic_DNA"/>
</dbReference>
<sequence length="62" mass="6498">TNAGHQLWSVIPSIGYDTVGSTIYPEAVSCVFIGISSKDVIVFAFIGDLKVSLPTSSGIKIP</sequence>
<organism evidence="1">
    <name type="scientific">marine sediment metagenome</name>
    <dbReference type="NCBI Taxonomy" id="412755"/>
    <lineage>
        <taxon>unclassified sequences</taxon>
        <taxon>metagenomes</taxon>
        <taxon>ecological metagenomes</taxon>
    </lineage>
</organism>
<name>X1T835_9ZZZZ</name>
<gene>
    <name evidence="1" type="ORF">S12H4_33891</name>
</gene>
<feature type="non-terminal residue" evidence="1">
    <location>
        <position position="1"/>
    </location>
</feature>
<proteinExistence type="predicted"/>
<comment type="caution">
    <text evidence="1">The sequence shown here is derived from an EMBL/GenBank/DDBJ whole genome shotgun (WGS) entry which is preliminary data.</text>
</comment>